<keyword evidence="4 8" id="KW-1003">Cell membrane</keyword>
<evidence type="ECO:0000256" key="6">
    <source>
        <dbReference type="ARBA" id="ARBA00022989"/>
    </source>
</evidence>
<feature type="transmembrane region" description="Helical" evidence="8">
    <location>
        <begin position="197"/>
        <end position="217"/>
    </location>
</feature>
<dbReference type="InterPro" id="IPR001463">
    <property type="entry name" value="Na/Ala_symport"/>
</dbReference>
<comment type="subcellular location">
    <subcellularLocation>
        <location evidence="1 8">Cell membrane</location>
        <topology evidence="1 8">Multi-pass membrane protein</topology>
    </subcellularLocation>
</comment>
<name>A0A895XR00_9ACTN</name>
<keyword evidence="3 8" id="KW-0813">Transport</keyword>
<dbReference type="EMBL" id="CP070496">
    <property type="protein sequence ID" value="QSB04986.1"/>
    <property type="molecule type" value="Genomic_DNA"/>
</dbReference>
<keyword evidence="7 8" id="KW-0472">Membrane</keyword>
<feature type="transmembrane region" description="Helical" evidence="8">
    <location>
        <begin position="157"/>
        <end position="177"/>
    </location>
</feature>
<evidence type="ECO:0000256" key="4">
    <source>
        <dbReference type="ARBA" id="ARBA00022475"/>
    </source>
</evidence>
<feature type="transmembrane region" description="Helical" evidence="8">
    <location>
        <begin position="224"/>
        <end position="245"/>
    </location>
</feature>
<feature type="transmembrane region" description="Helical" evidence="8">
    <location>
        <begin position="365"/>
        <end position="394"/>
    </location>
</feature>
<comment type="similarity">
    <text evidence="2 8">Belongs to the alanine or glycine:cation symporter (AGCS) (TC 2.A.25) family.</text>
</comment>
<dbReference type="GO" id="GO:0005283">
    <property type="term" value="F:amino acid:sodium symporter activity"/>
    <property type="evidence" value="ECO:0007669"/>
    <property type="project" value="InterPro"/>
</dbReference>
<dbReference type="KEGG" id="nav:JQS30_14660"/>
<dbReference type="Proteomes" id="UP000662939">
    <property type="component" value="Chromosome"/>
</dbReference>
<feature type="transmembrane region" description="Helical" evidence="8">
    <location>
        <begin position="81"/>
        <end position="104"/>
    </location>
</feature>
<sequence>MILANAFDNFEDTIRPAVDTTNSFVWGPFLIIPLILIVGVWLTASLSGIQFRKLGYGLYMGIVKRNEPASEDGDISHYQSLAIALAATVGVGNIAGVGSAIAIGGPGALFWMWVSGVIGMATKYSEAVLGVKYREVNEKGLRTGGPMYYLSSGIKNNLGKVLAISFAVFGVIASFGIGNMAQSNSVAAAVEGQWDIAPQWTGLVVMVIAGLVILGGIKAIGRFSAALVPVMIVGYISAALFVLVINVADLPAAFGAIFSQAFTGSAAVGGFAGAAILTVVRQGIARGMFSNEAGLGTAGISSAAAKTDQPVRQGMVAMTQTFIDTIVVVTLTGMVIIVTGALGMVDGEGESYAAAELTRVAFVEGLWGNAGAGIIVTLGLIVFAVSTLVGWAYYGERCLERLFGFKASLAYRGLFVAMIYVGAVASLDLVWDISDTFNGLMALPNLIGLLILTPVLVKETKNFFANPDWKMLPSDSIKDKQDNK</sequence>
<feature type="transmembrane region" description="Helical" evidence="8">
    <location>
        <begin position="24"/>
        <end position="44"/>
    </location>
</feature>
<keyword evidence="5 8" id="KW-0812">Transmembrane</keyword>
<dbReference type="PANTHER" id="PTHR30330:SF3">
    <property type="entry name" value="TRANSCRIPTIONAL REGULATOR, LRP FAMILY"/>
    <property type="match status" value="1"/>
</dbReference>
<evidence type="ECO:0000256" key="3">
    <source>
        <dbReference type="ARBA" id="ARBA00022448"/>
    </source>
</evidence>
<evidence type="ECO:0000256" key="5">
    <source>
        <dbReference type="ARBA" id="ARBA00022692"/>
    </source>
</evidence>
<gene>
    <name evidence="9" type="ORF">JQS30_14660</name>
</gene>
<evidence type="ECO:0000256" key="7">
    <source>
        <dbReference type="ARBA" id="ARBA00023136"/>
    </source>
</evidence>
<dbReference type="PRINTS" id="PR00175">
    <property type="entry name" value="NAALASMPORT"/>
</dbReference>
<dbReference type="GO" id="GO:0005886">
    <property type="term" value="C:plasma membrane"/>
    <property type="evidence" value="ECO:0007669"/>
    <property type="project" value="UniProtKB-SubCell"/>
</dbReference>
<reference evidence="9" key="1">
    <citation type="submission" date="2021-02" db="EMBL/GenBank/DDBJ databases">
        <title>Natronoglycomyces albus gen. nov., sp. nov, a haloalkaliphilic actinobacterium from a soda solonchak soil.</title>
        <authorList>
            <person name="Sorokin D.Y."/>
            <person name="Khijniak T.V."/>
            <person name="Zakharycheva A.P."/>
            <person name="Boueva O.V."/>
            <person name="Ariskina E.V."/>
            <person name="Hahnke R.L."/>
            <person name="Bunk B."/>
            <person name="Sproer C."/>
            <person name="Schumann P."/>
            <person name="Evtushenko L.I."/>
            <person name="Kublanov I.V."/>
        </authorList>
    </citation>
    <scope>NUCLEOTIDE SEQUENCE</scope>
    <source>
        <strain evidence="9">DSM 106290</strain>
    </source>
</reference>
<evidence type="ECO:0000256" key="1">
    <source>
        <dbReference type="ARBA" id="ARBA00004651"/>
    </source>
</evidence>
<dbReference type="AlphaFoldDB" id="A0A895XR00"/>
<evidence type="ECO:0000313" key="10">
    <source>
        <dbReference type="Proteomes" id="UP000662939"/>
    </source>
</evidence>
<accession>A0A895XR00</accession>
<evidence type="ECO:0000256" key="2">
    <source>
        <dbReference type="ARBA" id="ARBA00009261"/>
    </source>
</evidence>
<feature type="transmembrane region" description="Helical" evidence="8">
    <location>
        <begin position="322"/>
        <end position="345"/>
    </location>
</feature>
<dbReference type="Pfam" id="PF01235">
    <property type="entry name" value="Na_Ala_symp"/>
    <property type="match status" value="1"/>
</dbReference>
<dbReference type="NCBIfam" id="TIGR00835">
    <property type="entry name" value="agcS"/>
    <property type="match status" value="1"/>
</dbReference>
<dbReference type="Gene3D" id="1.20.1740.10">
    <property type="entry name" value="Amino acid/polyamine transporter I"/>
    <property type="match status" value="1"/>
</dbReference>
<keyword evidence="8" id="KW-0769">Symport</keyword>
<protein>
    <submittedName>
        <fullName evidence="9">Sodium:alanine symporter family protein</fullName>
    </submittedName>
</protein>
<proteinExistence type="inferred from homology"/>
<keyword evidence="10" id="KW-1185">Reference proteome</keyword>
<evidence type="ECO:0000256" key="8">
    <source>
        <dbReference type="RuleBase" id="RU363064"/>
    </source>
</evidence>
<keyword evidence="6 8" id="KW-1133">Transmembrane helix</keyword>
<feature type="transmembrane region" description="Helical" evidence="8">
    <location>
        <begin position="110"/>
        <end position="131"/>
    </location>
</feature>
<dbReference type="RefSeq" id="WP_213170986.1">
    <property type="nucleotide sequence ID" value="NZ_CP070496.1"/>
</dbReference>
<evidence type="ECO:0000313" key="9">
    <source>
        <dbReference type="EMBL" id="QSB04986.1"/>
    </source>
</evidence>
<feature type="transmembrane region" description="Helical" evidence="8">
    <location>
        <begin position="257"/>
        <end position="280"/>
    </location>
</feature>
<feature type="transmembrane region" description="Helical" evidence="8">
    <location>
        <begin position="414"/>
        <end position="431"/>
    </location>
</feature>
<feature type="transmembrane region" description="Helical" evidence="8">
    <location>
        <begin position="437"/>
        <end position="457"/>
    </location>
</feature>
<organism evidence="9 10">
    <name type="scientific">Natronoglycomyces albus</name>
    <dbReference type="NCBI Taxonomy" id="2811108"/>
    <lineage>
        <taxon>Bacteria</taxon>
        <taxon>Bacillati</taxon>
        <taxon>Actinomycetota</taxon>
        <taxon>Actinomycetes</taxon>
        <taxon>Glycomycetales</taxon>
        <taxon>Glycomycetaceae</taxon>
        <taxon>Natronoglycomyces</taxon>
    </lineage>
</organism>
<dbReference type="PANTHER" id="PTHR30330">
    <property type="entry name" value="AGSS FAMILY TRANSPORTER, SODIUM-ALANINE"/>
    <property type="match status" value="1"/>
</dbReference>